<dbReference type="PROSITE" id="PS00818">
    <property type="entry name" value="DPS_1"/>
    <property type="match status" value="1"/>
</dbReference>
<dbReference type="PANTHER" id="PTHR42932">
    <property type="entry name" value="GENERAL STRESS PROTEIN 20U"/>
    <property type="match status" value="1"/>
</dbReference>
<dbReference type="EMBL" id="CP098755">
    <property type="protein sequence ID" value="USG64502.1"/>
    <property type="molecule type" value="Genomic_DNA"/>
</dbReference>
<dbReference type="Proteomes" id="UP001056500">
    <property type="component" value="Chromosome"/>
</dbReference>
<dbReference type="Gene3D" id="1.20.1260.10">
    <property type="match status" value="1"/>
</dbReference>
<evidence type="ECO:0000256" key="2">
    <source>
        <dbReference type="RuleBase" id="RU003875"/>
    </source>
</evidence>
<evidence type="ECO:0000259" key="3">
    <source>
        <dbReference type="Pfam" id="PF00210"/>
    </source>
</evidence>
<protein>
    <submittedName>
        <fullName evidence="4">DNA starvation/stationary phase protection protein</fullName>
    </submittedName>
</protein>
<dbReference type="RefSeq" id="WP_251871614.1">
    <property type="nucleotide sequence ID" value="NZ_CP098755.1"/>
</dbReference>
<evidence type="ECO:0000256" key="1">
    <source>
        <dbReference type="ARBA" id="ARBA00009497"/>
    </source>
</evidence>
<dbReference type="CDD" id="cd01043">
    <property type="entry name" value="DPS"/>
    <property type="match status" value="1"/>
</dbReference>
<evidence type="ECO:0000313" key="4">
    <source>
        <dbReference type="EMBL" id="USG64502.1"/>
    </source>
</evidence>
<keyword evidence="5" id="KW-1185">Reference proteome</keyword>
<dbReference type="Pfam" id="PF00210">
    <property type="entry name" value="Ferritin"/>
    <property type="match status" value="1"/>
</dbReference>
<dbReference type="SUPFAM" id="SSF47240">
    <property type="entry name" value="Ferritin-like"/>
    <property type="match status" value="1"/>
</dbReference>
<accession>A0ABY4WEU0</accession>
<reference evidence="4" key="1">
    <citation type="submission" date="2022-06" db="EMBL/GenBank/DDBJ databases">
        <title>Genome sequencing of Brevibacillus sp. BB3-R1.</title>
        <authorList>
            <person name="Heo J."/>
            <person name="Lee D."/>
            <person name="Won M."/>
            <person name="Han B.-H."/>
            <person name="Hong S.-B."/>
            <person name="Kwon S.-W."/>
        </authorList>
    </citation>
    <scope>NUCLEOTIDE SEQUENCE</scope>
    <source>
        <strain evidence="4">BB3-R1</strain>
    </source>
</reference>
<name>A0ABY4WEU0_9BACL</name>
<dbReference type="PIRSF" id="PIRSF005900">
    <property type="entry name" value="Dps"/>
    <property type="match status" value="1"/>
</dbReference>
<dbReference type="PROSITE" id="PS00819">
    <property type="entry name" value="DPS_2"/>
    <property type="match status" value="1"/>
</dbReference>
<feature type="domain" description="Ferritin/DPS" evidence="3">
    <location>
        <begin position="7"/>
        <end position="146"/>
    </location>
</feature>
<dbReference type="InterPro" id="IPR008331">
    <property type="entry name" value="Ferritin_DPS_dom"/>
</dbReference>
<gene>
    <name evidence="4" type="ORF">NDK47_20475</name>
</gene>
<evidence type="ECO:0000313" key="5">
    <source>
        <dbReference type="Proteomes" id="UP001056500"/>
    </source>
</evidence>
<dbReference type="PRINTS" id="PR01346">
    <property type="entry name" value="HELNAPAPROT"/>
</dbReference>
<dbReference type="PANTHER" id="PTHR42932:SF1">
    <property type="entry name" value="GENERAL STRESS PROTEIN 20U"/>
    <property type="match status" value="1"/>
</dbReference>
<sequence>MSRSVQDVLNRQIANWSVLYIKLHHCHWYVNGSQFFTLHAKFEELYNEAAGYVDELAERLLAIGGKPVSTMSACLQATSLKEAAGNESAEAMVQAVVADFQQVVSELEEGMTLAENEHDESTADMFLGISTSLQKHVWMLQAFLGQPVTLPPQKTPVGAGAR</sequence>
<proteinExistence type="inferred from homology"/>
<dbReference type="InterPro" id="IPR012347">
    <property type="entry name" value="Ferritin-like"/>
</dbReference>
<organism evidence="4 5">
    <name type="scientific">Brevibacillus ruminantium</name>
    <dbReference type="NCBI Taxonomy" id="2950604"/>
    <lineage>
        <taxon>Bacteria</taxon>
        <taxon>Bacillati</taxon>
        <taxon>Bacillota</taxon>
        <taxon>Bacilli</taxon>
        <taxon>Bacillales</taxon>
        <taxon>Paenibacillaceae</taxon>
        <taxon>Brevibacillus</taxon>
    </lineage>
</organism>
<dbReference type="InterPro" id="IPR023188">
    <property type="entry name" value="DPS_DNA-bd_CS"/>
</dbReference>
<dbReference type="InterPro" id="IPR002177">
    <property type="entry name" value="DPS_DNA-bd"/>
</dbReference>
<dbReference type="InterPro" id="IPR009078">
    <property type="entry name" value="Ferritin-like_SF"/>
</dbReference>
<comment type="similarity">
    <text evidence="1 2">Belongs to the Dps family.</text>
</comment>